<gene>
    <name evidence="4" type="ORF">V1264_013918</name>
</gene>
<dbReference type="PROSITE" id="PS50238">
    <property type="entry name" value="RHOGAP"/>
    <property type="match status" value="1"/>
</dbReference>
<dbReference type="GO" id="GO:0007165">
    <property type="term" value="P:signal transduction"/>
    <property type="evidence" value="ECO:0007669"/>
    <property type="project" value="InterPro"/>
</dbReference>
<evidence type="ECO:0000256" key="1">
    <source>
        <dbReference type="ARBA" id="ARBA00022468"/>
    </source>
</evidence>
<evidence type="ECO:0000259" key="3">
    <source>
        <dbReference type="PROSITE" id="PS50238"/>
    </source>
</evidence>
<feature type="domain" description="Rho-GAP" evidence="3">
    <location>
        <begin position="86"/>
        <end position="273"/>
    </location>
</feature>
<keyword evidence="1" id="KW-0343">GTPase activation</keyword>
<reference evidence="4 5" key="1">
    <citation type="submission" date="2024-02" db="EMBL/GenBank/DDBJ databases">
        <title>Chromosome-scale genome assembly of the rough periwinkle Littorina saxatilis.</title>
        <authorList>
            <person name="De Jode A."/>
            <person name="Faria R."/>
            <person name="Formenti G."/>
            <person name="Sims Y."/>
            <person name="Smith T.P."/>
            <person name="Tracey A."/>
            <person name="Wood J.M.D."/>
            <person name="Zagrodzka Z.B."/>
            <person name="Johannesson K."/>
            <person name="Butlin R.K."/>
            <person name="Leder E.H."/>
        </authorList>
    </citation>
    <scope>NUCLEOTIDE SEQUENCE [LARGE SCALE GENOMIC DNA]</scope>
    <source>
        <strain evidence="4">Snail1</strain>
        <tissue evidence="4">Muscle</tissue>
    </source>
</reference>
<dbReference type="SUPFAM" id="SSF48350">
    <property type="entry name" value="GTPase activation domain, GAP"/>
    <property type="match status" value="1"/>
</dbReference>
<dbReference type="PANTHER" id="PTHR14963">
    <property type="entry name" value="RHO GTPASE ACTIVATING PROTEIN 18,19-RELATED"/>
    <property type="match status" value="1"/>
</dbReference>
<evidence type="ECO:0000313" key="4">
    <source>
        <dbReference type="EMBL" id="KAK7109973.1"/>
    </source>
</evidence>
<dbReference type="AlphaFoldDB" id="A0AAN9BPW4"/>
<evidence type="ECO:0000256" key="2">
    <source>
        <dbReference type="SAM" id="MobiDB-lite"/>
    </source>
</evidence>
<evidence type="ECO:0000313" key="5">
    <source>
        <dbReference type="Proteomes" id="UP001374579"/>
    </source>
</evidence>
<dbReference type="GO" id="GO:0005096">
    <property type="term" value="F:GTPase activator activity"/>
    <property type="evidence" value="ECO:0007669"/>
    <property type="project" value="UniProtKB-KW"/>
</dbReference>
<feature type="compositionally biased region" description="Polar residues" evidence="2">
    <location>
        <begin position="484"/>
        <end position="500"/>
    </location>
</feature>
<dbReference type="SMART" id="SM00324">
    <property type="entry name" value="RhoGAP"/>
    <property type="match status" value="1"/>
</dbReference>
<dbReference type="InterPro" id="IPR008936">
    <property type="entry name" value="Rho_GTPase_activation_prot"/>
</dbReference>
<dbReference type="GO" id="GO:0051056">
    <property type="term" value="P:regulation of small GTPase mediated signal transduction"/>
    <property type="evidence" value="ECO:0007669"/>
    <property type="project" value="TreeGrafter"/>
</dbReference>
<sequence>MDPTPLQVSAAQRRMQQMMSMAPQQCEELIICHLSRRLDLEDDKLDVLLNGRGKPGKKTPLMRMASPFQRKSKHEQDKDSMVYADNQIDSHHVNAINKLVLSLQNMEDLRKEGLFRVNGSVTRQEELKEKILKDCSLDLSPYTMHDRANVIKQLLGDCSSPLLLNRHYEAFRQALAFKDNGLETAEQRCLRVVQLLMLRLPKNNLAVCKRLIPLLHTVAQEEASNRMCSRTLGTLFAPHFLCPKDANTIVYHSLLPVAQETAAFMIKFGAKIFQIPAGLNRDVMHFLRSEKRLSDESSGHCTPVSTAVSPVNTSLTFRPRSLDLESDNTTKAELAKLQAHIESLPQNERRKWKKQLGDASALVETTTTPCRKHVRSKSIGSSIRKRLPHFGSKCKRQLSCDSDSQDEVPVTIVNINFEDYSTSTAAIIDCQGRKSSMPTGASPVLTAAPNLHSRRRRRHSDGEGTPPKVECTENTAPSKPDSVKPSTPLSATSIRVNSPHSYAPPLKDINDNDSPLPFSENEISILQPCNRPKRVKQILTQVHKFSPPQALITSKGTISPEYRRCRSRDRCRPLGVLHSPVSVETSL</sequence>
<comment type="caution">
    <text evidence="4">The sequence shown here is derived from an EMBL/GenBank/DDBJ whole genome shotgun (WGS) entry which is preliminary data.</text>
</comment>
<name>A0AAN9BPW4_9CAEN</name>
<protein>
    <recommendedName>
        <fullName evidence="3">Rho-GAP domain-containing protein</fullName>
    </recommendedName>
</protein>
<dbReference type="PANTHER" id="PTHR14963:SF7">
    <property type="entry name" value="RHO GTPASE-ACTIVATING PROTEIN 19"/>
    <property type="match status" value="1"/>
</dbReference>
<dbReference type="Gene3D" id="1.10.555.10">
    <property type="entry name" value="Rho GTPase activation protein"/>
    <property type="match status" value="1"/>
</dbReference>
<proteinExistence type="predicted"/>
<feature type="region of interest" description="Disordered" evidence="2">
    <location>
        <begin position="433"/>
        <end position="504"/>
    </location>
</feature>
<dbReference type="EMBL" id="JBAMIC010000003">
    <property type="protein sequence ID" value="KAK7109973.1"/>
    <property type="molecule type" value="Genomic_DNA"/>
</dbReference>
<accession>A0AAN9BPW4</accession>
<organism evidence="4 5">
    <name type="scientific">Littorina saxatilis</name>
    <dbReference type="NCBI Taxonomy" id="31220"/>
    <lineage>
        <taxon>Eukaryota</taxon>
        <taxon>Metazoa</taxon>
        <taxon>Spiralia</taxon>
        <taxon>Lophotrochozoa</taxon>
        <taxon>Mollusca</taxon>
        <taxon>Gastropoda</taxon>
        <taxon>Caenogastropoda</taxon>
        <taxon>Littorinimorpha</taxon>
        <taxon>Littorinoidea</taxon>
        <taxon>Littorinidae</taxon>
        <taxon>Littorina</taxon>
    </lineage>
</organism>
<dbReference type="Pfam" id="PF00620">
    <property type="entry name" value="RhoGAP"/>
    <property type="match status" value="1"/>
</dbReference>
<dbReference type="GO" id="GO:0005737">
    <property type="term" value="C:cytoplasm"/>
    <property type="evidence" value="ECO:0007669"/>
    <property type="project" value="TreeGrafter"/>
</dbReference>
<dbReference type="InterPro" id="IPR000198">
    <property type="entry name" value="RhoGAP_dom"/>
</dbReference>
<keyword evidence="5" id="KW-1185">Reference proteome</keyword>
<dbReference type="Proteomes" id="UP001374579">
    <property type="component" value="Unassembled WGS sequence"/>
</dbReference>